<sequence>MGPSGLFFVEDHLIRFLLLEVVPYLSFFCHVNGLCNSDNLSRAELLKLLGRAEVVVIPGDDDGDDNDEEGALSEDEEKMDPVLGPELQGDPNSTQADTQDGEGTRGLSPKELEDRKTER</sequence>
<proteinExistence type="predicted"/>
<keyword evidence="3" id="KW-1185">Reference proteome</keyword>
<feature type="compositionally biased region" description="Acidic residues" evidence="1">
    <location>
        <begin position="59"/>
        <end position="78"/>
    </location>
</feature>
<protein>
    <submittedName>
        <fullName evidence="2">Uncharacterized protein</fullName>
    </submittedName>
</protein>
<accession>A0AAV7W8P3</accession>
<dbReference type="EMBL" id="JANPWB010000002">
    <property type="protein sequence ID" value="KAJ1210378.1"/>
    <property type="molecule type" value="Genomic_DNA"/>
</dbReference>
<evidence type="ECO:0000256" key="1">
    <source>
        <dbReference type="SAM" id="MobiDB-lite"/>
    </source>
</evidence>
<feature type="region of interest" description="Disordered" evidence="1">
    <location>
        <begin position="57"/>
        <end position="119"/>
    </location>
</feature>
<reference evidence="2" key="1">
    <citation type="journal article" date="2022" name="bioRxiv">
        <title>Sequencing and chromosome-scale assembly of the giantPleurodeles waltlgenome.</title>
        <authorList>
            <person name="Brown T."/>
            <person name="Elewa A."/>
            <person name="Iarovenko S."/>
            <person name="Subramanian E."/>
            <person name="Araus A.J."/>
            <person name="Petzold A."/>
            <person name="Susuki M."/>
            <person name="Suzuki K.-i.T."/>
            <person name="Hayashi T."/>
            <person name="Toyoda A."/>
            <person name="Oliveira C."/>
            <person name="Osipova E."/>
            <person name="Leigh N.D."/>
            <person name="Simon A."/>
            <person name="Yun M.H."/>
        </authorList>
    </citation>
    <scope>NUCLEOTIDE SEQUENCE</scope>
    <source>
        <strain evidence="2">20211129_DDA</strain>
        <tissue evidence="2">Liver</tissue>
    </source>
</reference>
<dbReference type="Proteomes" id="UP001066276">
    <property type="component" value="Chromosome 1_2"/>
</dbReference>
<gene>
    <name evidence="2" type="ORF">NDU88_005742</name>
</gene>
<evidence type="ECO:0000313" key="2">
    <source>
        <dbReference type="EMBL" id="KAJ1210378.1"/>
    </source>
</evidence>
<comment type="caution">
    <text evidence="2">The sequence shown here is derived from an EMBL/GenBank/DDBJ whole genome shotgun (WGS) entry which is preliminary data.</text>
</comment>
<organism evidence="2 3">
    <name type="scientific">Pleurodeles waltl</name>
    <name type="common">Iberian ribbed newt</name>
    <dbReference type="NCBI Taxonomy" id="8319"/>
    <lineage>
        <taxon>Eukaryota</taxon>
        <taxon>Metazoa</taxon>
        <taxon>Chordata</taxon>
        <taxon>Craniata</taxon>
        <taxon>Vertebrata</taxon>
        <taxon>Euteleostomi</taxon>
        <taxon>Amphibia</taxon>
        <taxon>Batrachia</taxon>
        <taxon>Caudata</taxon>
        <taxon>Salamandroidea</taxon>
        <taxon>Salamandridae</taxon>
        <taxon>Pleurodelinae</taxon>
        <taxon>Pleurodeles</taxon>
    </lineage>
</organism>
<feature type="compositionally biased region" description="Basic and acidic residues" evidence="1">
    <location>
        <begin position="108"/>
        <end position="119"/>
    </location>
</feature>
<name>A0AAV7W8P3_PLEWA</name>
<dbReference type="AlphaFoldDB" id="A0AAV7W8P3"/>
<evidence type="ECO:0000313" key="3">
    <source>
        <dbReference type="Proteomes" id="UP001066276"/>
    </source>
</evidence>